<evidence type="ECO:0000313" key="3">
    <source>
        <dbReference type="Proteomes" id="UP000589626"/>
    </source>
</evidence>
<proteinExistence type="predicted"/>
<dbReference type="InterPro" id="IPR051312">
    <property type="entry name" value="Diverse_Substr_Oxidored"/>
</dbReference>
<dbReference type="EMBL" id="JACHWR010000001">
    <property type="protein sequence ID" value="MBB3041707.1"/>
    <property type="molecule type" value="Genomic_DNA"/>
</dbReference>
<organism evidence="2 3">
    <name type="scientific">Nocardioides soli</name>
    <dbReference type="NCBI Taxonomy" id="1036020"/>
    <lineage>
        <taxon>Bacteria</taxon>
        <taxon>Bacillati</taxon>
        <taxon>Actinomycetota</taxon>
        <taxon>Actinomycetes</taxon>
        <taxon>Propionibacteriales</taxon>
        <taxon>Nocardioidaceae</taxon>
        <taxon>Nocardioides</taxon>
    </lineage>
</organism>
<protein>
    <submittedName>
        <fullName evidence="2">CO/xanthine dehydrogenase FAD-binding subunit</fullName>
    </submittedName>
</protein>
<dbReference type="PANTHER" id="PTHR42659:SF9">
    <property type="entry name" value="XANTHINE DEHYDROGENASE FAD-BINDING SUBUNIT XDHB-RELATED"/>
    <property type="match status" value="1"/>
</dbReference>
<dbReference type="InterPro" id="IPR016169">
    <property type="entry name" value="FAD-bd_PCMH_sub2"/>
</dbReference>
<name>A0A7W4VTV5_9ACTN</name>
<feature type="domain" description="FAD-binding PCMH-type" evidence="1">
    <location>
        <begin position="1"/>
        <end position="170"/>
    </location>
</feature>
<gene>
    <name evidence="2" type="ORF">FHU40_001508</name>
</gene>
<dbReference type="Pfam" id="PF00941">
    <property type="entry name" value="FAD_binding_5"/>
    <property type="match status" value="1"/>
</dbReference>
<sequence>MDLATVTSLRPARGRDDLALAPGEALLAGGTWLFSEPQPAVTGLVDLTALGWPDWEELPGVLRLGATCTIERALAAPWGPATELVRQCADAFLMSWKVQHVATIGGNLCLALPAGAMISLMATLGAVAVIWTPDGGARRVPVVDFVIGAGRSALEAGEVLRAVDVPLGGEQATDYAFRKVALTPLGRSSALVTGRRAGATVTITVTASTARPVVLDGHDLDAGLAAIDCWYDDPHGAADWRAHVTGVLAREVREELLA</sequence>
<dbReference type="GO" id="GO:0071949">
    <property type="term" value="F:FAD binding"/>
    <property type="evidence" value="ECO:0007669"/>
    <property type="project" value="InterPro"/>
</dbReference>
<dbReference type="AlphaFoldDB" id="A0A7W4VTV5"/>
<dbReference type="SUPFAM" id="SSF56176">
    <property type="entry name" value="FAD-binding/transporter-associated domain-like"/>
    <property type="match status" value="1"/>
</dbReference>
<reference evidence="2 3" key="1">
    <citation type="submission" date="2020-08" db="EMBL/GenBank/DDBJ databases">
        <title>Sequencing the genomes of 1000 actinobacteria strains.</title>
        <authorList>
            <person name="Klenk H.-P."/>
        </authorList>
    </citation>
    <scope>NUCLEOTIDE SEQUENCE [LARGE SCALE GENOMIC DNA]</scope>
    <source>
        <strain evidence="2 3">DSM 105498</strain>
    </source>
</reference>
<dbReference type="Proteomes" id="UP000589626">
    <property type="component" value="Unassembled WGS sequence"/>
</dbReference>
<dbReference type="InterPro" id="IPR036318">
    <property type="entry name" value="FAD-bd_PCMH-like_sf"/>
</dbReference>
<dbReference type="PANTHER" id="PTHR42659">
    <property type="entry name" value="XANTHINE DEHYDROGENASE SUBUNIT C-RELATED"/>
    <property type="match status" value="1"/>
</dbReference>
<accession>A0A7W4VTV5</accession>
<dbReference type="RefSeq" id="WP_183591584.1">
    <property type="nucleotide sequence ID" value="NZ_JACHWR010000001.1"/>
</dbReference>
<dbReference type="InterPro" id="IPR016166">
    <property type="entry name" value="FAD-bd_PCMH"/>
</dbReference>
<dbReference type="InterPro" id="IPR002346">
    <property type="entry name" value="Mopterin_DH_FAD-bd"/>
</dbReference>
<dbReference type="Gene3D" id="3.30.465.10">
    <property type="match status" value="1"/>
</dbReference>
<evidence type="ECO:0000313" key="2">
    <source>
        <dbReference type="EMBL" id="MBB3041707.1"/>
    </source>
</evidence>
<keyword evidence="3" id="KW-1185">Reference proteome</keyword>
<comment type="caution">
    <text evidence="2">The sequence shown here is derived from an EMBL/GenBank/DDBJ whole genome shotgun (WGS) entry which is preliminary data.</text>
</comment>
<evidence type="ECO:0000259" key="1">
    <source>
        <dbReference type="PROSITE" id="PS51387"/>
    </source>
</evidence>
<dbReference type="GO" id="GO:0016491">
    <property type="term" value="F:oxidoreductase activity"/>
    <property type="evidence" value="ECO:0007669"/>
    <property type="project" value="InterPro"/>
</dbReference>
<dbReference type="PROSITE" id="PS51387">
    <property type="entry name" value="FAD_PCMH"/>
    <property type="match status" value="1"/>
</dbReference>